<proteinExistence type="predicted"/>
<organism evidence="1 2">
    <name type="scientific">Burkholderia mallei (strain NCTC 10229)</name>
    <dbReference type="NCBI Taxonomy" id="412022"/>
    <lineage>
        <taxon>Bacteria</taxon>
        <taxon>Pseudomonadati</taxon>
        <taxon>Pseudomonadota</taxon>
        <taxon>Betaproteobacteria</taxon>
        <taxon>Burkholderiales</taxon>
        <taxon>Burkholderiaceae</taxon>
        <taxon>Burkholderia</taxon>
        <taxon>pseudomallei group</taxon>
    </lineage>
</organism>
<evidence type="ECO:0000313" key="2">
    <source>
        <dbReference type="Proteomes" id="UP000002283"/>
    </source>
</evidence>
<evidence type="ECO:0000313" key="1">
    <source>
        <dbReference type="EMBL" id="ABN00521.2"/>
    </source>
</evidence>
<dbReference type="KEGG" id="bml:BMA10229_2168"/>
<accession>A2S1Z2</accession>
<dbReference type="HOGENOM" id="CLU_3341255_0_0_4"/>
<dbReference type="Proteomes" id="UP000002283">
    <property type="component" value="Chromosome II"/>
</dbReference>
<name>A2S1Z2_BURM9</name>
<sequence>MPCFGGAAGKLAGVSPRAGRRCPLAPFEHAFFIGSLT</sequence>
<protein>
    <submittedName>
        <fullName evidence="1">Uncharacterized protein</fullName>
    </submittedName>
</protein>
<dbReference type="AlphaFoldDB" id="A2S1Z2"/>
<dbReference type="EMBL" id="CP000545">
    <property type="protein sequence ID" value="ABN00521.2"/>
    <property type="molecule type" value="Genomic_DNA"/>
</dbReference>
<gene>
    <name evidence="1" type="ordered locus">BMA10229_2168</name>
</gene>
<reference evidence="1 2" key="1">
    <citation type="submission" date="2007-01" db="EMBL/GenBank/DDBJ databases">
        <authorList>
            <person name="DeShazer D."/>
            <person name="Woods D.E."/>
            <person name="Nierman W.C."/>
        </authorList>
    </citation>
    <scope>NUCLEOTIDE SEQUENCE [LARGE SCALE GENOMIC DNA]</scope>
    <source>
        <strain evidence="1 2">NCTC 10229</strain>
    </source>
</reference>